<feature type="region of interest" description="Disordered" evidence="10">
    <location>
        <begin position="1"/>
        <end position="27"/>
    </location>
</feature>
<keyword evidence="4 8" id="KW-0694">RNA-binding</keyword>
<dbReference type="RefSeq" id="YP_009729463.1">
    <property type="nucleotide sequence ID" value="NC_045915.1"/>
</dbReference>
<evidence type="ECO:0000256" key="7">
    <source>
        <dbReference type="ARBA" id="ARBA00035266"/>
    </source>
</evidence>
<keyword evidence="11" id="KW-0934">Plastid</keyword>
<evidence type="ECO:0000256" key="2">
    <source>
        <dbReference type="ARBA" id="ARBA00011458"/>
    </source>
</evidence>
<dbReference type="Pfam" id="PF01084">
    <property type="entry name" value="Ribosomal_S18"/>
    <property type="match status" value="1"/>
</dbReference>
<comment type="similarity">
    <text evidence="1 8 9">Belongs to the bacterial ribosomal protein bS18 family.</text>
</comment>
<dbReference type="PANTHER" id="PTHR13479">
    <property type="entry name" value="30S RIBOSOMAL PROTEIN S18"/>
    <property type="match status" value="1"/>
</dbReference>
<dbReference type="FunFam" id="4.10.640.10:FF:000002">
    <property type="entry name" value="30S ribosomal protein S18, chloroplastic"/>
    <property type="match status" value="1"/>
</dbReference>
<evidence type="ECO:0000313" key="11">
    <source>
        <dbReference type="EMBL" id="QHW07091.1"/>
    </source>
</evidence>
<dbReference type="GO" id="GO:0005763">
    <property type="term" value="C:mitochondrial small ribosomal subunit"/>
    <property type="evidence" value="ECO:0007669"/>
    <property type="project" value="TreeGrafter"/>
</dbReference>
<reference evidence="11" key="1">
    <citation type="submission" date="2018-01" db="EMBL/GenBank/DDBJ databases">
        <authorList>
            <person name="Wang R."/>
        </authorList>
    </citation>
    <scope>NUCLEOTIDE SEQUENCE</scope>
</reference>
<evidence type="ECO:0000256" key="3">
    <source>
        <dbReference type="ARBA" id="ARBA00022730"/>
    </source>
</evidence>
<dbReference type="PRINTS" id="PR00974">
    <property type="entry name" value="RIBOSOMALS18"/>
</dbReference>
<dbReference type="EMBL" id="MG763885">
    <property type="protein sequence ID" value="QHW07091.1"/>
    <property type="molecule type" value="Genomic_DNA"/>
</dbReference>
<keyword evidence="6 8" id="KW-0687">Ribonucleoprotein</keyword>
<evidence type="ECO:0000256" key="9">
    <source>
        <dbReference type="RuleBase" id="RU003910"/>
    </source>
</evidence>
<dbReference type="InterPro" id="IPR036870">
    <property type="entry name" value="Ribosomal_bS18_sf"/>
</dbReference>
<dbReference type="HAMAP" id="MF_00270">
    <property type="entry name" value="Ribosomal_bS18"/>
    <property type="match status" value="1"/>
</dbReference>
<evidence type="ECO:0000256" key="8">
    <source>
        <dbReference type="HAMAP-Rule" id="MF_00270"/>
    </source>
</evidence>
<dbReference type="GO" id="GO:0006412">
    <property type="term" value="P:translation"/>
    <property type="evidence" value="ECO:0007669"/>
    <property type="project" value="UniProtKB-UniRule"/>
</dbReference>
<dbReference type="Gene3D" id="4.10.640.10">
    <property type="entry name" value="Ribosomal protein S18"/>
    <property type="match status" value="1"/>
</dbReference>
<evidence type="ECO:0000256" key="6">
    <source>
        <dbReference type="ARBA" id="ARBA00023274"/>
    </source>
</evidence>
<protein>
    <recommendedName>
        <fullName evidence="7 8">Small ribosomal subunit protein bS18c</fullName>
    </recommendedName>
</protein>
<keyword evidence="11" id="KW-0150">Chloroplast</keyword>
<dbReference type="PANTHER" id="PTHR13479:SF40">
    <property type="entry name" value="SMALL RIBOSOMAL SUBUNIT PROTEIN BS18M"/>
    <property type="match status" value="1"/>
</dbReference>
<name>A0A6C0N8R5_9LAMI</name>
<evidence type="ECO:0000256" key="10">
    <source>
        <dbReference type="SAM" id="MobiDB-lite"/>
    </source>
</evidence>
<comment type="subcellular location">
    <subcellularLocation>
        <location evidence="8">Plastid</location>
        <location evidence="8">Chloroplast</location>
    </subcellularLocation>
</comment>
<feature type="compositionally biased region" description="Basic residues" evidence="10">
    <location>
        <begin position="13"/>
        <end position="25"/>
    </location>
</feature>
<dbReference type="SUPFAM" id="SSF46911">
    <property type="entry name" value="Ribosomal protein S18"/>
    <property type="match status" value="1"/>
</dbReference>
<keyword evidence="3 8" id="KW-0699">rRNA-binding</keyword>
<gene>
    <name evidence="8 11" type="primary">rps18</name>
</gene>
<dbReference type="GO" id="GO:0070181">
    <property type="term" value="F:small ribosomal subunit rRNA binding"/>
    <property type="evidence" value="ECO:0007669"/>
    <property type="project" value="TreeGrafter"/>
</dbReference>
<evidence type="ECO:0000256" key="1">
    <source>
        <dbReference type="ARBA" id="ARBA00005589"/>
    </source>
</evidence>
<evidence type="ECO:0000256" key="5">
    <source>
        <dbReference type="ARBA" id="ARBA00022980"/>
    </source>
</evidence>
<dbReference type="InterPro" id="IPR001648">
    <property type="entry name" value="Ribosomal_bS18"/>
</dbReference>
<comment type="subunit">
    <text evidence="2 8">Part of the 30S ribosomal subunit.</text>
</comment>
<sequence>MDKSERPFVKSTRPFRKRKSKRSFRRPLPPIKSGERIDYTNTELLARFLSKQGKILSRRVTRLTLKQQRKITIAIKRARIVALLPFIFTQKQLEIKMALDH</sequence>
<dbReference type="AlphaFoldDB" id="A0A6C0N8R5"/>
<keyword evidence="5 8" id="KW-0689">Ribosomal protein</keyword>
<reference evidence="11" key="2">
    <citation type="journal article" date="2019" name="Mitochondrial DNA Part B Resour">
        <title>Characterization of the complete chloroplast genome of Incarvillea arguta (Bignoniaceae).</title>
        <authorList>
            <person name="Ma G.-T."/>
            <person name="Yang J.-G."/>
            <person name="Zhang Y.-F."/>
            <person name="Guan T.-X."/>
        </authorList>
    </citation>
    <scope>NUCLEOTIDE SEQUENCE</scope>
</reference>
<dbReference type="NCBIfam" id="TIGR00165">
    <property type="entry name" value="S18"/>
    <property type="match status" value="1"/>
</dbReference>
<dbReference type="GeneID" id="43959163"/>
<organism evidence="11">
    <name type="scientific">Incarvillea arguta</name>
    <dbReference type="NCBI Taxonomy" id="291310"/>
    <lineage>
        <taxon>Eukaryota</taxon>
        <taxon>Viridiplantae</taxon>
        <taxon>Streptophyta</taxon>
        <taxon>Embryophyta</taxon>
        <taxon>Tracheophyta</taxon>
        <taxon>Spermatophyta</taxon>
        <taxon>Magnoliopsida</taxon>
        <taxon>eudicotyledons</taxon>
        <taxon>Gunneridae</taxon>
        <taxon>Pentapetalae</taxon>
        <taxon>asterids</taxon>
        <taxon>lamiids</taxon>
        <taxon>Lamiales</taxon>
        <taxon>Bignoniaceae</taxon>
        <taxon>Tecomeae</taxon>
        <taxon>Incarvillea</taxon>
    </lineage>
</organism>
<dbReference type="GO" id="GO:0009507">
    <property type="term" value="C:chloroplast"/>
    <property type="evidence" value="ECO:0007669"/>
    <property type="project" value="UniProtKB-SubCell"/>
</dbReference>
<proteinExistence type="inferred from homology"/>
<dbReference type="GO" id="GO:0003735">
    <property type="term" value="F:structural constituent of ribosome"/>
    <property type="evidence" value="ECO:0007669"/>
    <property type="project" value="InterPro"/>
</dbReference>
<geneLocation type="chloroplast" evidence="11"/>
<accession>A0A6C0N8R5</accession>
<evidence type="ECO:0000256" key="4">
    <source>
        <dbReference type="ARBA" id="ARBA00022884"/>
    </source>
</evidence>